<reference evidence="5" key="1">
    <citation type="submission" date="2018-08" db="EMBL/GenBank/DDBJ databases">
        <title>A genome reference for cultivated species of the human gut microbiota.</title>
        <authorList>
            <person name="Zou Y."/>
            <person name="Xue W."/>
            <person name="Luo G."/>
        </authorList>
    </citation>
    <scope>NUCLEOTIDE SEQUENCE [LARGE SCALE GENOMIC DNA]</scope>
    <source>
        <strain evidence="5">TF05-5AC</strain>
    </source>
</reference>
<evidence type="ECO:0000313" key="6">
    <source>
        <dbReference type="Proteomes" id="UP000260812"/>
    </source>
</evidence>
<dbReference type="PROSITE" id="PS01124">
    <property type="entry name" value="HTH_ARAC_FAMILY_2"/>
    <property type="match status" value="1"/>
</dbReference>
<feature type="domain" description="HTH araC/xylS-type" evidence="4">
    <location>
        <begin position="171"/>
        <end position="269"/>
    </location>
</feature>
<dbReference type="SUPFAM" id="SSF46689">
    <property type="entry name" value="Homeodomain-like"/>
    <property type="match status" value="2"/>
</dbReference>
<dbReference type="InterPro" id="IPR037923">
    <property type="entry name" value="HTH-like"/>
</dbReference>
<dbReference type="InterPro" id="IPR009057">
    <property type="entry name" value="Homeodomain-like_sf"/>
</dbReference>
<keyword evidence="6" id="KW-1185">Reference proteome</keyword>
<dbReference type="GO" id="GO:0043565">
    <property type="term" value="F:sequence-specific DNA binding"/>
    <property type="evidence" value="ECO:0007669"/>
    <property type="project" value="InterPro"/>
</dbReference>
<dbReference type="InterPro" id="IPR018062">
    <property type="entry name" value="HTH_AraC-typ_CS"/>
</dbReference>
<dbReference type="Pfam" id="PF12833">
    <property type="entry name" value="HTH_18"/>
    <property type="match status" value="1"/>
</dbReference>
<dbReference type="InterPro" id="IPR014710">
    <property type="entry name" value="RmlC-like_jellyroll"/>
</dbReference>
<dbReference type="InterPro" id="IPR018060">
    <property type="entry name" value="HTH_AraC"/>
</dbReference>
<evidence type="ECO:0000256" key="2">
    <source>
        <dbReference type="ARBA" id="ARBA00023125"/>
    </source>
</evidence>
<evidence type="ECO:0000256" key="1">
    <source>
        <dbReference type="ARBA" id="ARBA00023015"/>
    </source>
</evidence>
<dbReference type="InterPro" id="IPR013096">
    <property type="entry name" value="Cupin_2"/>
</dbReference>
<dbReference type="PROSITE" id="PS00041">
    <property type="entry name" value="HTH_ARAC_FAMILY_1"/>
    <property type="match status" value="1"/>
</dbReference>
<accession>A0A3E3HZF9</accession>
<gene>
    <name evidence="5" type="ORF">DXC51_20515</name>
</gene>
<dbReference type="PRINTS" id="PR00032">
    <property type="entry name" value="HTHARAC"/>
</dbReference>
<sequence>MADNCTIIRMLVEDNIYGSVVTHGFAICNHWHNEMEFIYLDKGKLDIDVDGNMYSVVEGQIMIVSSNAMHAYMKTEPGTVIWVAKVYLKNILSYLDTKERLTEIYRNTLIIKTTDKMKSIFKELINAQYGRMNECYSGIKASELTIEILSNKNTIKQYIPTKTVENTENIYKMQQFMEDNLHKDITLTMVADYLGFSTAYCSKYIKKKTNLNFLDYVNSIRLREAEELLQTSEMCITDIAYTTGFKSIQCFNRIFKKHRGVTPSQYKKSLKSKK</sequence>
<dbReference type="PANTHER" id="PTHR43280:SF2">
    <property type="entry name" value="HTH-TYPE TRANSCRIPTIONAL REGULATOR EXSA"/>
    <property type="match status" value="1"/>
</dbReference>
<dbReference type="RefSeq" id="WP_117545289.1">
    <property type="nucleotide sequence ID" value="NZ_QVLV01000017.1"/>
</dbReference>
<organism evidence="5 6">
    <name type="scientific">Eisenbergiella massiliensis</name>
    <dbReference type="NCBI Taxonomy" id="1720294"/>
    <lineage>
        <taxon>Bacteria</taxon>
        <taxon>Bacillati</taxon>
        <taxon>Bacillota</taxon>
        <taxon>Clostridia</taxon>
        <taxon>Lachnospirales</taxon>
        <taxon>Lachnospiraceae</taxon>
        <taxon>Eisenbergiella</taxon>
    </lineage>
</organism>
<dbReference type="SUPFAM" id="SSF51215">
    <property type="entry name" value="Regulatory protein AraC"/>
    <property type="match status" value="1"/>
</dbReference>
<evidence type="ECO:0000313" key="5">
    <source>
        <dbReference type="EMBL" id="RGE57213.1"/>
    </source>
</evidence>
<comment type="caution">
    <text evidence="5">The sequence shown here is derived from an EMBL/GenBank/DDBJ whole genome shotgun (WGS) entry which is preliminary data.</text>
</comment>
<dbReference type="AlphaFoldDB" id="A0A3E3HZF9"/>
<name>A0A3E3HZF9_9FIRM</name>
<keyword evidence="1" id="KW-0805">Transcription regulation</keyword>
<dbReference type="Gene3D" id="1.10.10.60">
    <property type="entry name" value="Homeodomain-like"/>
    <property type="match status" value="2"/>
</dbReference>
<dbReference type="GO" id="GO:0003700">
    <property type="term" value="F:DNA-binding transcription factor activity"/>
    <property type="evidence" value="ECO:0007669"/>
    <property type="project" value="InterPro"/>
</dbReference>
<dbReference type="PANTHER" id="PTHR43280">
    <property type="entry name" value="ARAC-FAMILY TRANSCRIPTIONAL REGULATOR"/>
    <property type="match status" value="1"/>
</dbReference>
<dbReference type="InterPro" id="IPR020449">
    <property type="entry name" value="Tscrpt_reg_AraC-type_HTH"/>
</dbReference>
<keyword evidence="3" id="KW-0804">Transcription</keyword>
<dbReference type="Proteomes" id="UP000260812">
    <property type="component" value="Unassembled WGS sequence"/>
</dbReference>
<dbReference type="Gene3D" id="2.60.120.10">
    <property type="entry name" value="Jelly Rolls"/>
    <property type="match status" value="1"/>
</dbReference>
<evidence type="ECO:0000259" key="4">
    <source>
        <dbReference type="PROSITE" id="PS01124"/>
    </source>
</evidence>
<dbReference type="GeneID" id="97989184"/>
<dbReference type="Pfam" id="PF07883">
    <property type="entry name" value="Cupin_2"/>
    <property type="match status" value="1"/>
</dbReference>
<keyword evidence="2" id="KW-0238">DNA-binding</keyword>
<dbReference type="EMBL" id="QVLV01000017">
    <property type="protein sequence ID" value="RGE57213.1"/>
    <property type="molecule type" value="Genomic_DNA"/>
</dbReference>
<evidence type="ECO:0000256" key="3">
    <source>
        <dbReference type="ARBA" id="ARBA00023163"/>
    </source>
</evidence>
<dbReference type="SMART" id="SM00342">
    <property type="entry name" value="HTH_ARAC"/>
    <property type="match status" value="1"/>
</dbReference>
<proteinExistence type="predicted"/>
<protein>
    <submittedName>
        <fullName evidence="5">AraC family transcriptional regulator</fullName>
    </submittedName>
</protein>